<dbReference type="GO" id="GO:0006304">
    <property type="term" value="P:DNA modification"/>
    <property type="evidence" value="ECO:0007669"/>
    <property type="project" value="InterPro"/>
</dbReference>
<keyword evidence="4" id="KW-0949">S-adenosyl-L-methionine</keyword>
<dbReference type="GO" id="GO:0009007">
    <property type="term" value="F:site-specific DNA-methyltransferase (adenine-specific) activity"/>
    <property type="evidence" value="ECO:0007669"/>
    <property type="project" value="UniProtKB-EC"/>
</dbReference>
<evidence type="ECO:0000313" key="7">
    <source>
        <dbReference type="EMBL" id="GAG73887.1"/>
    </source>
</evidence>
<evidence type="ECO:0000259" key="6">
    <source>
        <dbReference type="Pfam" id="PF07669"/>
    </source>
</evidence>
<dbReference type="PRINTS" id="PR00507">
    <property type="entry name" value="N12N6MTFRASE"/>
</dbReference>
<evidence type="ECO:0000256" key="3">
    <source>
        <dbReference type="ARBA" id="ARBA00022679"/>
    </source>
</evidence>
<evidence type="ECO:0000256" key="5">
    <source>
        <dbReference type="ARBA" id="ARBA00047942"/>
    </source>
</evidence>
<accession>X1AXG2</accession>
<dbReference type="InterPro" id="IPR011639">
    <property type="entry name" value="MethylTrfase_TaqI-like_dom"/>
</dbReference>
<evidence type="ECO:0000256" key="1">
    <source>
        <dbReference type="ARBA" id="ARBA00011900"/>
    </source>
</evidence>
<evidence type="ECO:0000256" key="2">
    <source>
        <dbReference type="ARBA" id="ARBA00022603"/>
    </source>
</evidence>
<dbReference type="SUPFAM" id="SSF53335">
    <property type="entry name" value="S-adenosyl-L-methionine-dependent methyltransferases"/>
    <property type="match status" value="1"/>
</dbReference>
<dbReference type="InterPro" id="IPR029063">
    <property type="entry name" value="SAM-dependent_MTases_sf"/>
</dbReference>
<evidence type="ECO:0000256" key="4">
    <source>
        <dbReference type="ARBA" id="ARBA00022691"/>
    </source>
</evidence>
<dbReference type="InterPro" id="IPR050953">
    <property type="entry name" value="N4_N6_ade-DNA_methylase"/>
</dbReference>
<feature type="non-terminal residue" evidence="7">
    <location>
        <position position="315"/>
    </location>
</feature>
<feature type="domain" description="Type II methyltransferase M.TaqI-like" evidence="6">
    <location>
        <begin position="184"/>
        <end position="297"/>
    </location>
</feature>
<keyword evidence="3" id="KW-0808">Transferase</keyword>
<dbReference type="PANTHER" id="PTHR33841:SF1">
    <property type="entry name" value="DNA METHYLTRANSFERASE A"/>
    <property type="match status" value="1"/>
</dbReference>
<organism evidence="7">
    <name type="scientific">marine sediment metagenome</name>
    <dbReference type="NCBI Taxonomy" id="412755"/>
    <lineage>
        <taxon>unclassified sequences</taxon>
        <taxon>metagenomes</taxon>
        <taxon>ecological metagenomes</taxon>
    </lineage>
</organism>
<dbReference type="GO" id="GO:0032259">
    <property type="term" value="P:methylation"/>
    <property type="evidence" value="ECO:0007669"/>
    <property type="project" value="UniProtKB-KW"/>
</dbReference>
<reference evidence="7" key="1">
    <citation type="journal article" date="2014" name="Front. Microbiol.">
        <title>High frequency of phylogenetically diverse reductive dehalogenase-homologous genes in deep subseafloor sedimentary metagenomes.</title>
        <authorList>
            <person name="Kawai M."/>
            <person name="Futagami T."/>
            <person name="Toyoda A."/>
            <person name="Takaki Y."/>
            <person name="Nishi S."/>
            <person name="Hori S."/>
            <person name="Arai W."/>
            <person name="Tsubouchi T."/>
            <person name="Morono Y."/>
            <person name="Uchiyama I."/>
            <person name="Ito T."/>
            <person name="Fujiyama A."/>
            <person name="Inagaki F."/>
            <person name="Takami H."/>
        </authorList>
    </citation>
    <scope>NUCLEOTIDE SEQUENCE</scope>
    <source>
        <strain evidence="7">Expedition CK06-06</strain>
    </source>
</reference>
<dbReference type="EC" id="2.1.1.72" evidence="1"/>
<comment type="catalytic activity">
    <reaction evidence="5">
        <text>a 2'-deoxyadenosine in DNA + S-adenosyl-L-methionine = an N(6)-methyl-2'-deoxyadenosine in DNA + S-adenosyl-L-homocysteine + H(+)</text>
        <dbReference type="Rhea" id="RHEA:15197"/>
        <dbReference type="Rhea" id="RHEA-COMP:12418"/>
        <dbReference type="Rhea" id="RHEA-COMP:12419"/>
        <dbReference type="ChEBI" id="CHEBI:15378"/>
        <dbReference type="ChEBI" id="CHEBI:57856"/>
        <dbReference type="ChEBI" id="CHEBI:59789"/>
        <dbReference type="ChEBI" id="CHEBI:90615"/>
        <dbReference type="ChEBI" id="CHEBI:90616"/>
        <dbReference type="EC" id="2.1.1.72"/>
    </reaction>
</comment>
<dbReference type="PANTHER" id="PTHR33841">
    <property type="entry name" value="DNA METHYLTRANSFERASE YEEA-RELATED"/>
    <property type="match status" value="1"/>
</dbReference>
<dbReference type="AlphaFoldDB" id="X1AXG2"/>
<protein>
    <recommendedName>
        <fullName evidence="1">site-specific DNA-methyltransferase (adenine-specific)</fullName>
        <ecNumber evidence="1">2.1.1.72</ecNumber>
    </recommendedName>
</protein>
<sequence length="315" mass="35719">MGRVYHKLLLKTTGKYYAAYYTGIPAAWILSNLSIKTLNPDLKWYFKDLRNIKKLRIIDPACGSGTLLSGIYMALKDKYIFDRYSDENPKALNLIGFHKLMLENVLNGWDILDYAGHLTLTNIALHNPDSTFISSNIYILPIGDTTGKGTLYLGSLDYLDTTRGQQLSFKEYITLPKKKGLDIEKEKMLSVPKQSMDIVTMNPPFSRSAQPNIKFGFVGKKTMIDMNKKLRKLGSDLKYKAIGKAGLGAYFIILADQLLKPGGRLALVIPRSILSGPSWKEIRKRIFLDGYEIEYIVSNYDPGNKELDIQPWNWS</sequence>
<name>X1AXG2_9ZZZZ</name>
<dbReference type="Gene3D" id="3.40.50.150">
    <property type="entry name" value="Vaccinia Virus protein VP39"/>
    <property type="match status" value="1"/>
</dbReference>
<gene>
    <name evidence="7" type="ORF">S01H4_06261</name>
</gene>
<comment type="caution">
    <text evidence="7">The sequence shown here is derived from an EMBL/GenBank/DDBJ whole genome shotgun (WGS) entry which is preliminary data.</text>
</comment>
<dbReference type="EMBL" id="BART01001907">
    <property type="protein sequence ID" value="GAG73887.1"/>
    <property type="molecule type" value="Genomic_DNA"/>
</dbReference>
<keyword evidence="2" id="KW-0489">Methyltransferase</keyword>
<proteinExistence type="predicted"/>
<dbReference type="Pfam" id="PF07669">
    <property type="entry name" value="Eco57I"/>
    <property type="match status" value="1"/>
</dbReference>